<sequence length="114" mass="11415" precursor="true">MKTALLMAGVALAIGTAAQANADITAKDQAFLTTLNQAGLVYMSPERAISAAKSVCDLADGGMEGADIVKNLQDKNPGFEGDGAAKFAALAAQSYCPQKLSGGDSAPPPKSGNA</sequence>
<feature type="chain" id="PRO_5006703709" description="DUF732 domain-containing protein" evidence="1">
    <location>
        <begin position="23"/>
        <end position="114"/>
    </location>
</feature>
<keyword evidence="1" id="KW-0732">Signal</keyword>
<proteinExistence type="predicted"/>
<dbReference type="Pfam" id="PF05305">
    <property type="entry name" value="DUF732"/>
    <property type="match status" value="1"/>
</dbReference>
<accession>A0A0U0W3Y9</accession>
<dbReference type="AlphaFoldDB" id="A0A0U0W3Y9"/>
<evidence type="ECO:0000313" key="4">
    <source>
        <dbReference type="Proteomes" id="UP000198875"/>
    </source>
</evidence>
<evidence type="ECO:0000256" key="1">
    <source>
        <dbReference type="SAM" id="SignalP"/>
    </source>
</evidence>
<feature type="signal peptide" evidence="1">
    <location>
        <begin position="1"/>
        <end position="22"/>
    </location>
</feature>
<gene>
    <name evidence="3" type="ORF">BN971_00808</name>
</gene>
<dbReference type="Proteomes" id="UP000198875">
    <property type="component" value="Unassembled WGS sequence"/>
</dbReference>
<name>A0A0U0W3Y9_MYCBE</name>
<feature type="domain" description="DUF732" evidence="2">
    <location>
        <begin position="27"/>
        <end position="98"/>
    </location>
</feature>
<reference evidence="3 4" key="1">
    <citation type="submission" date="2015-03" db="EMBL/GenBank/DDBJ databases">
        <authorList>
            <person name="Murphy D."/>
        </authorList>
    </citation>
    <scope>NUCLEOTIDE SEQUENCE [LARGE SCALE GENOMIC DNA]</scope>
    <source>
        <strain evidence="3 4">DSM 44277</strain>
    </source>
</reference>
<organism evidence="3 4">
    <name type="scientific">Mycobacterium bohemicum DSM 44277</name>
    <dbReference type="NCBI Taxonomy" id="1236609"/>
    <lineage>
        <taxon>Bacteria</taxon>
        <taxon>Bacillati</taxon>
        <taxon>Actinomycetota</taxon>
        <taxon>Actinomycetes</taxon>
        <taxon>Mycobacteriales</taxon>
        <taxon>Mycobacteriaceae</taxon>
        <taxon>Mycobacterium</taxon>
    </lineage>
</organism>
<evidence type="ECO:0000313" key="3">
    <source>
        <dbReference type="EMBL" id="CPR06574.1"/>
    </source>
</evidence>
<dbReference type="EMBL" id="CSTD01000001">
    <property type="protein sequence ID" value="CPR06574.1"/>
    <property type="molecule type" value="Genomic_DNA"/>
</dbReference>
<dbReference type="InterPro" id="IPR007969">
    <property type="entry name" value="DUF732"/>
</dbReference>
<evidence type="ECO:0000259" key="2">
    <source>
        <dbReference type="Pfam" id="PF05305"/>
    </source>
</evidence>
<protein>
    <recommendedName>
        <fullName evidence="2">DUF732 domain-containing protein</fullName>
    </recommendedName>
</protein>
<dbReference type="RefSeq" id="WP_085181675.1">
    <property type="nucleotide sequence ID" value="NZ_CSTD01000001.1"/>
</dbReference>